<dbReference type="PANTHER" id="PTHR32552">
    <property type="entry name" value="FERRICHROME IRON RECEPTOR-RELATED"/>
    <property type="match status" value="1"/>
</dbReference>
<keyword evidence="8" id="KW-0408">Iron</keyword>
<evidence type="ECO:0000256" key="5">
    <source>
        <dbReference type="ARBA" id="ARBA00022496"/>
    </source>
</evidence>
<evidence type="ECO:0000256" key="1">
    <source>
        <dbReference type="ARBA" id="ARBA00004571"/>
    </source>
</evidence>
<dbReference type="Pfam" id="PF07715">
    <property type="entry name" value="Plug"/>
    <property type="match status" value="1"/>
</dbReference>
<evidence type="ECO:0000313" key="20">
    <source>
        <dbReference type="Proteomes" id="UP000254508"/>
    </source>
</evidence>
<evidence type="ECO:0000256" key="8">
    <source>
        <dbReference type="ARBA" id="ARBA00023004"/>
    </source>
</evidence>
<evidence type="ECO:0000256" key="16">
    <source>
        <dbReference type="SAM" id="SignalP"/>
    </source>
</evidence>
<dbReference type="SUPFAM" id="SSF56935">
    <property type="entry name" value="Porins"/>
    <property type="match status" value="1"/>
</dbReference>
<keyword evidence="4 14" id="KW-1134">Transmembrane beta strand</keyword>
<evidence type="ECO:0000256" key="12">
    <source>
        <dbReference type="ARBA" id="ARBA00023170"/>
    </source>
</evidence>
<keyword evidence="5" id="KW-0410">Iron transport</keyword>
<dbReference type="GO" id="GO:0009279">
    <property type="term" value="C:cell outer membrane"/>
    <property type="evidence" value="ECO:0007669"/>
    <property type="project" value="UniProtKB-SubCell"/>
</dbReference>
<dbReference type="EMBL" id="CP031357">
    <property type="protein sequence ID" value="AXK42172.1"/>
    <property type="molecule type" value="Genomic_DNA"/>
</dbReference>
<dbReference type="NCBIfam" id="TIGR01783">
    <property type="entry name" value="TonB-siderophor"/>
    <property type="match status" value="1"/>
</dbReference>
<reference evidence="20" key="1">
    <citation type="submission" date="2018-07" db="EMBL/GenBank/DDBJ databases">
        <title>Genome sequence of Erythrobacter strain YH-07, an antagonistic bacterium isolated from Yellow Sea.</title>
        <authorList>
            <person name="Tang T."/>
            <person name="Liu Q."/>
            <person name="Sun X."/>
        </authorList>
    </citation>
    <scope>NUCLEOTIDE SEQUENCE [LARGE SCALE GENOMIC DNA]</scope>
    <source>
        <strain evidence="20">YH-07</strain>
    </source>
</reference>
<keyword evidence="9" id="KW-0406">Ion transport</keyword>
<dbReference type="PROSITE" id="PS52016">
    <property type="entry name" value="TONB_DEPENDENT_REC_3"/>
    <property type="match status" value="1"/>
</dbReference>
<dbReference type="InterPro" id="IPR010105">
    <property type="entry name" value="TonB_sidphr_rcpt"/>
</dbReference>
<evidence type="ECO:0000256" key="13">
    <source>
        <dbReference type="ARBA" id="ARBA00023237"/>
    </source>
</evidence>
<dbReference type="RefSeq" id="WP_115416354.1">
    <property type="nucleotide sequence ID" value="NZ_CP031357.1"/>
</dbReference>
<name>A0A345YE20_9SPHN</name>
<keyword evidence="7 16" id="KW-0732">Signal</keyword>
<dbReference type="GO" id="GO:0015891">
    <property type="term" value="P:siderophore transport"/>
    <property type="evidence" value="ECO:0007669"/>
    <property type="project" value="InterPro"/>
</dbReference>
<feature type="signal peptide" evidence="16">
    <location>
        <begin position="1"/>
        <end position="21"/>
    </location>
</feature>
<protein>
    <submittedName>
        <fullName evidence="19">TonB-dependent siderophore receptor</fullName>
    </submittedName>
</protein>
<keyword evidence="13 14" id="KW-0998">Cell outer membrane</keyword>
<dbReference type="OrthoDB" id="9760333at2"/>
<dbReference type="PANTHER" id="PTHR32552:SF68">
    <property type="entry name" value="FERRICHROME OUTER MEMBRANE TRANSPORTER_PHAGE RECEPTOR"/>
    <property type="match status" value="1"/>
</dbReference>
<evidence type="ECO:0000259" key="17">
    <source>
        <dbReference type="Pfam" id="PF00593"/>
    </source>
</evidence>
<evidence type="ECO:0000256" key="9">
    <source>
        <dbReference type="ARBA" id="ARBA00023065"/>
    </source>
</evidence>
<organism evidence="19 20">
    <name type="scientific">Erythrobacter aureus</name>
    <dbReference type="NCBI Taxonomy" id="2182384"/>
    <lineage>
        <taxon>Bacteria</taxon>
        <taxon>Pseudomonadati</taxon>
        <taxon>Pseudomonadota</taxon>
        <taxon>Alphaproteobacteria</taxon>
        <taxon>Sphingomonadales</taxon>
        <taxon>Erythrobacteraceae</taxon>
        <taxon>Erythrobacter/Porphyrobacter group</taxon>
        <taxon>Erythrobacter</taxon>
    </lineage>
</organism>
<dbReference type="GO" id="GO:0038023">
    <property type="term" value="F:signaling receptor activity"/>
    <property type="evidence" value="ECO:0007669"/>
    <property type="project" value="InterPro"/>
</dbReference>
<evidence type="ECO:0000313" key="19">
    <source>
        <dbReference type="EMBL" id="AXK42172.1"/>
    </source>
</evidence>
<feature type="chain" id="PRO_5016657939" evidence="16">
    <location>
        <begin position="22"/>
        <end position="712"/>
    </location>
</feature>
<dbReference type="Gene3D" id="2.40.170.20">
    <property type="entry name" value="TonB-dependent receptor, beta-barrel domain"/>
    <property type="match status" value="1"/>
</dbReference>
<dbReference type="InterPro" id="IPR039426">
    <property type="entry name" value="TonB-dep_rcpt-like"/>
</dbReference>
<evidence type="ECO:0000256" key="15">
    <source>
        <dbReference type="RuleBase" id="RU003357"/>
    </source>
</evidence>
<dbReference type="InterPro" id="IPR036942">
    <property type="entry name" value="Beta-barrel_TonB_sf"/>
</dbReference>
<evidence type="ECO:0000256" key="10">
    <source>
        <dbReference type="ARBA" id="ARBA00023077"/>
    </source>
</evidence>
<evidence type="ECO:0000256" key="4">
    <source>
        <dbReference type="ARBA" id="ARBA00022452"/>
    </source>
</evidence>
<dbReference type="GO" id="GO:0015344">
    <property type="term" value="F:siderophore uptake transmembrane transporter activity"/>
    <property type="evidence" value="ECO:0007669"/>
    <property type="project" value="TreeGrafter"/>
</dbReference>
<evidence type="ECO:0000256" key="11">
    <source>
        <dbReference type="ARBA" id="ARBA00023136"/>
    </source>
</evidence>
<feature type="domain" description="TonB-dependent receptor-like beta-barrel" evidence="17">
    <location>
        <begin position="255"/>
        <end position="680"/>
    </location>
</feature>
<keyword evidence="20" id="KW-1185">Reference proteome</keyword>
<comment type="subcellular location">
    <subcellularLocation>
        <location evidence="1 14">Cell outer membrane</location>
        <topology evidence="1 14">Multi-pass membrane protein</topology>
    </subcellularLocation>
</comment>
<keyword evidence="10 15" id="KW-0798">TonB box</keyword>
<dbReference type="KEGG" id="err:DVR09_07320"/>
<evidence type="ECO:0000256" key="3">
    <source>
        <dbReference type="ARBA" id="ARBA00022448"/>
    </source>
</evidence>
<proteinExistence type="inferred from homology"/>
<evidence type="ECO:0000256" key="6">
    <source>
        <dbReference type="ARBA" id="ARBA00022692"/>
    </source>
</evidence>
<evidence type="ECO:0000256" key="14">
    <source>
        <dbReference type="PROSITE-ProRule" id="PRU01360"/>
    </source>
</evidence>
<comment type="similarity">
    <text evidence="2 14 15">Belongs to the TonB-dependent receptor family.</text>
</comment>
<keyword evidence="6 14" id="KW-0812">Transmembrane</keyword>
<dbReference type="AlphaFoldDB" id="A0A345YE20"/>
<keyword evidence="11 14" id="KW-0472">Membrane</keyword>
<dbReference type="InterPro" id="IPR000531">
    <property type="entry name" value="Beta-barrel_TonB"/>
</dbReference>
<dbReference type="Pfam" id="PF00593">
    <property type="entry name" value="TonB_dep_Rec_b-barrel"/>
    <property type="match status" value="1"/>
</dbReference>
<sequence length="712" mass="77926">MRTYLLLAAASTALTFAPAHAQDVAPSADASKAEQSDEVDPEHTIIVSGRAQKLYRVEETSSGKLETPPLESSLVITTITEQLIEDQGARDAQDLYRNISGVSFFSYAGVTARGFRQEEIFYDGLRGDPYAGFSVPQLFNVQRVEFLKGPSGMLYGPGAPGGLFNYVTKKAQDDEFDGMVKVIAGTEDRFGGSAEVNMPLGNGFAARGGFFYEDRGTFRFNAASRTMIADAGVSFDPGPVRVDIQATRYDQELDANRLRGVPVGDDGEFLTSRRWNHNEPTDFLNLESDVLQMRLEAEPFDGLTVDATARYNSATEVQNYHEPRGLFDSDGDGTIDATIREFRDQRREQETWSFGANAIWATDLSDTVRNRMLLGADHYIAETYFQGRSLRGGTTDIPGLPNPLSLFDPQYGQSDRATYIQGAFRISRGDSSQTGFYLLNELTVGRLILTGGIRYDEADADGLVEDETTYRAGAVYRVTDEISVFGQYATSFEPQSASAQNPLAGGPFDPTRGDIVEGGIKTALMDGRIQSTLSAYRIRRTNILQADPRGDVGNDGVDDLLAAGEITSKGIEFDLAADITPDWVLTLAYSYNDTRITQDNGGGGFPLNVGDRFPNAPEHQLGFWTRYQFPGLGLAAALGGDYVSERVSISGQPVNPYMVFDASLIYETGPYRALIRVDNLFDKTYAASGFIERTGHFPGAPRSAFLEIGYAF</sequence>
<feature type="domain" description="TonB-dependent receptor plug" evidence="18">
    <location>
        <begin position="72"/>
        <end position="162"/>
    </location>
</feature>
<evidence type="ECO:0000259" key="18">
    <source>
        <dbReference type="Pfam" id="PF07715"/>
    </source>
</evidence>
<keyword evidence="3 14" id="KW-0813">Transport</keyword>
<dbReference type="InterPro" id="IPR012910">
    <property type="entry name" value="Plug_dom"/>
</dbReference>
<dbReference type="Gene3D" id="2.170.130.10">
    <property type="entry name" value="TonB-dependent receptor, plug domain"/>
    <property type="match status" value="1"/>
</dbReference>
<dbReference type="CDD" id="cd01347">
    <property type="entry name" value="ligand_gated_channel"/>
    <property type="match status" value="1"/>
</dbReference>
<keyword evidence="12 19" id="KW-0675">Receptor</keyword>
<gene>
    <name evidence="19" type="ORF">DVR09_07320</name>
</gene>
<evidence type="ECO:0000256" key="7">
    <source>
        <dbReference type="ARBA" id="ARBA00022729"/>
    </source>
</evidence>
<dbReference type="Proteomes" id="UP000254508">
    <property type="component" value="Chromosome"/>
</dbReference>
<evidence type="ECO:0000256" key="2">
    <source>
        <dbReference type="ARBA" id="ARBA00009810"/>
    </source>
</evidence>
<dbReference type="InterPro" id="IPR037066">
    <property type="entry name" value="Plug_dom_sf"/>
</dbReference>
<accession>A0A345YE20</accession>